<dbReference type="SMART" id="SM00900">
    <property type="entry name" value="FMN_bind"/>
    <property type="match status" value="1"/>
</dbReference>
<dbReference type="Proteomes" id="UP001500542">
    <property type="component" value="Unassembled WGS sequence"/>
</dbReference>
<evidence type="ECO:0000259" key="3">
    <source>
        <dbReference type="SMART" id="SM00900"/>
    </source>
</evidence>
<comment type="caution">
    <text evidence="4">The sequence shown here is derived from an EMBL/GenBank/DDBJ whole genome shotgun (WGS) entry which is preliminary data.</text>
</comment>
<evidence type="ECO:0000313" key="4">
    <source>
        <dbReference type="EMBL" id="GAA0927934.1"/>
    </source>
</evidence>
<feature type="compositionally biased region" description="Low complexity" evidence="1">
    <location>
        <begin position="23"/>
        <end position="41"/>
    </location>
</feature>
<name>A0ABP3ZW77_9ACTN</name>
<protein>
    <recommendedName>
        <fullName evidence="3">FMN-binding domain-containing protein</fullName>
    </recommendedName>
</protein>
<feature type="compositionally biased region" description="Low complexity" evidence="1">
    <location>
        <begin position="61"/>
        <end position="83"/>
    </location>
</feature>
<feature type="signal peptide" evidence="2">
    <location>
        <begin position="1"/>
        <end position="28"/>
    </location>
</feature>
<keyword evidence="2" id="KW-0732">Signal</keyword>
<feature type="chain" id="PRO_5047515384" description="FMN-binding domain-containing protein" evidence="2">
    <location>
        <begin position="29"/>
        <end position="175"/>
    </location>
</feature>
<dbReference type="RefSeq" id="WP_343965085.1">
    <property type="nucleotide sequence ID" value="NZ_BAAAHK010000003.1"/>
</dbReference>
<dbReference type="InterPro" id="IPR007329">
    <property type="entry name" value="FMN-bd"/>
</dbReference>
<keyword evidence="5" id="KW-1185">Reference proteome</keyword>
<feature type="domain" description="FMN-binding" evidence="3">
    <location>
        <begin position="92"/>
        <end position="169"/>
    </location>
</feature>
<dbReference type="Gene3D" id="3.90.1010.20">
    <property type="match status" value="1"/>
</dbReference>
<dbReference type="Pfam" id="PF04205">
    <property type="entry name" value="FMN_bind"/>
    <property type="match status" value="1"/>
</dbReference>
<evidence type="ECO:0000256" key="2">
    <source>
        <dbReference type="SAM" id="SignalP"/>
    </source>
</evidence>
<sequence length="175" mass="17883">MRRGVVRTMSVVTLAVVGLGLRAGSQSAGTPAPSSTSTPAGRPRHVRPRPSPAPTVAPRLPAGSPTSSTSKKPAPSATTAAAGFQGDLVDTQYGPVRVRITVQDGRIKRAQAIEHPQGDGTTDGINAYAVPVLDREVVTAQSAHIDAVSGATFTSQGYRQSLQSALDAAHQAGAL</sequence>
<feature type="region of interest" description="Disordered" evidence="1">
    <location>
        <begin position="23"/>
        <end position="83"/>
    </location>
</feature>
<organism evidence="4 5">
    <name type="scientific">Kribbella koreensis</name>
    <dbReference type="NCBI Taxonomy" id="57909"/>
    <lineage>
        <taxon>Bacteria</taxon>
        <taxon>Bacillati</taxon>
        <taxon>Actinomycetota</taxon>
        <taxon>Actinomycetes</taxon>
        <taxon>Propionibacteriales</taxon>
        <taxon>Kribbellaceae</taxon>
        <taxon>Kribbella</taxon>
    </lineage>
</organism>
<evidence type="ECO:0000313" key="5">
    <source>
        <dbReference type="Proteomes" id="UP001500542"/>
    </source>
</evidence>
<gene>
    <name evidence="4" type="ORF">GCM10009554_09170</name>
</gene>
<proteinExistence type="predicted"/>
<dbReference type="EMBL" id="BAAAHK010000003">
    <property type="protein sequence ID" value="GAA0927934.1"/>
    <property type="molecule type" value="Genomic_DNA"/>
</dbReference>
<accession>A0ABP3ZW77</accession>
<evidence type="ECO:0000256" key="1">
    <source>
        <dbReference type="SAM" id="MobiDB-lite"/>
    </source>
</evidence>
<reference evidence="5" key="1">
    <citation type="journal article" date="2019" name="Int. J. Syst. Evol. Microbiol.">
        <title>The Global Catalogue of Microorganisms (GCM) 10K type strain sequencing project: providing services to taxonomists for standard genome sequencing and annotation.</title>
        <authorList>
            <consortium name="The Broad Institute Genomics Platform"/>
            <consortium name="The Broad Institute Genome Sequencing Center for Infectious Disease"/>
            <person name="Wu L."/>
            <person name="Ma J."/>
        </authorList>
    </citation>
    <scope>NUCLEOTIDE SEQUENCE [LARGE SCALE GENOMIC DNA]</scope>
    <source>
        <strain evidence="5">JCM 10977</strain>
    </source>
</reference>